<organism evidence="1 2">
    <name type="scientific">Batillaria attramentaria</name>
    <dbReference type="NCBI Taxonomy" id="370345"/>
    <lineage>
        <taxon>Eukaryota</taxon>
        <taxon>Metazoa</taxon>
        <taxon>Spiralia</taxon>
        <taxon>Lophotrochozoa</taxon>
        <taxon>Mollusca</taxon>
        <taxon>Gastropoda</taxon>
        <taxon>Caenogastropoda</taxon>
        <taxon>Sorbeoconcha</taxon>
        <taxon>Cerithioidea</taxon>
        <taxon>Batillariidae</taxon>
        <taxon>Batillaria</taxon>
    </lineage>
</organism>
<keyword evidence="2" id="KW-1185">Reference proteome</keyword>
<evidence type="ECO:0000313" key="1">
    <source>
        <dbReference type="EMBL" id="KAK7499269.1"/>
    </source>
</evidence>
<comment type="caution">
    <text evidence="1">The sequence shown here is derived from an EMBL/GenBank/DDBJ whole genome shotgun (WGS) entry which is preliminary data.</text>
</comment>
<protein>
    <submittedName>
        <fullName evidence="1">Uncharacterized protein</fullName>
    </submittedName>
</protein>
<sequence>MSKLSLLAQRHEGARSGPKSTVIFRHFQRQLGCLQTLAFRNSVQLQSNQRCHGCTMFDEFGNHLTRTDFVIALLNIPSRWRERTVQLRNLKNVSYGVKANHAICS</sequence>
<name>A0ABD0LJY6_9CAEN</name>
<gene>
    <name evidence="1" type="ORF">BaRGS_00009529</name>
</gene>
<dbReference type="AlphaFoldDB" id="A0ABD0LJY6"/>
<accession>A0ABD0LJY6</accession>
<reference evidence="1 2" key="1">
    <citation type="journal article" date="2023" name="Sci. Data">
        <title>Genome assembly of the Korean intertidal mud-creeper Batillaria attramentaria.</title>
        <authorList>
            <person name="Patra A.K."/>
            <person name="Ho P.T."/>
            <person name="Jun S."/>
            <person name="Lee S.J."/>
            <person name="Kim Y."/>
            <person name="Won Y.J."/>
        </authorList>
    </citation>
    <scope>NUCLEOTIDE SEQUENCE [LARGE SCALE GENOMIC DNA]</scope>
    <source>
        <strain evidence="1">Wonlab-2016</strain>
    </source>
</reference>
<dbReference type="Proteomes" id="UP001519460">
    <property type="component" value="Unassembled WGS sequence"/>
</dbReference>
<evidence type="ECO:0000313" key="2">
    <source>
        <dbReference type="Proteomes" id="UP001519460"/>
    </source>
</evidence>
<proteinExistence type="predicted"/>
<dbReference type="EMBL" id="JACVVK020000045">
    <property type="protein sequence ID" value="KAK7499269.1"/>
    <property type="molecule type" value="Genomic_DNA"/>
</dbReference>